<dbReference type="AlphaFoldDB" id="A0A4S8YS41"/>
<dbReference type="Proteomes" id="UP000308802">
    <property type="component" value="Unassembled WGS sequence"/>
</dbReference>
<dbReference type="EMBL" id="QZAO01000969">
    <property type="protein sequence ID" value="THW55246.1"/>
    <property type="molecule type" value="Genomic_DNA"/>
</dbReference>
<organism evidence="1 2">
    <name type="scientific">Aureobasidium pullulans</name>
    <name type="common">Black yeast</name>
    <name type="synonym">Pullularia pullulans</name>
    <dbReference type="NCBI Taxonomy" id="5580"/>
    <lineage>
        <taxon>Eukaryota</taxon>
        <taxon>Fungi</taxon>
        <taxon>Dikarya</taxon>
        <taxon>Ascomycota</taxon>
        <taxon>Pezizomycotina</taxon>
        <taxon>Dothideomycetes</taxon>
        <taxon>Dothideomycetidae</taxon>
        <taxon>Dothideales</taxon>
        <taxon>Saccotheciaceae</taxon>
        <taxon>Aureobasidium</taxon>
    </lineage>
</organism>
<protein>
    <submittedName>
        <fullName evidence="1">Uncharacterized protein</fullName>
    </submittedName>
</protein>
<comment type="caution">
    <text evidence="1">The sequence shown here is derived from an EMBL/GenBank/DDBJ whole genome shotgun (WGS) entry which is preliminary data.</text>
</comment>
<evidence type="ECO:0000313" key="1">
    <source>
        <dbReference type="EMBL" id="THW55246.1"/>
    </source>
</evidence>
<gene>
    <name evidence="1" type="ORF">D6D19_10695</name>
</gene>
<feature type="non-terminal residue" evidence="1">
    <location>
        <position position="1"/>
    </location>
</feature>
<reference evidence="1 2" key="1">
    <citation type="submission" date="2018-10" db="EMBL/GenBank/DDBJ databases">
        <title>Fifty Aureobasidium pullulans genomes reveal a recombining polyextremotolerant generalist.</title>
        <authorList>
            <person name="Gostincar C."/>
            <person name="Turk M."/>
            <person name="Zajc J."/>
            <person name="Gunde-Cimerman N."/>
        </authorList>
    </citation>
    <scope>NUCLEOTIDE SEQUENCE [LARGE SCALE GENOMIC DNA]</scope>
    <source>
        <strain evidence="1 2">EXF-10659</strain>
    </source>
</reference>
<name>A0A4S8YS41_AURPU</name>
<proteinExistence type="predicted"/>
<accession>A0A4S8YS41</accession>
<evidence type="ECO:0000313" key="2">
    <source>
        <dbReference type="Proteomes" id="UP000308802"/>
    </source>
</evidence>
<sequence length="100" mass="11261">LLLACQITQIKESFPITIHPIRLCFVDLSPLALRLNVRASTFETLLPNSVFGLLPILPKFILAEKTLAREVKIWSKLDFGDVVTHRGVYTTISVLLLLMD</sequence>